<dbReference type="EMBL" id="SXDP01000002">
    <property type="protein sequence ID" value="NEZ46527.1"/>
    <property type="molecule type" value="Genomic_DNA"/>
</dbReference>
<dbReference type="InterPro" id="IPR019650">
    <property type="entry name" value="DUF2513"/>
</dbReference>
<dbReference type="AlphaFoldDB" id="A0A6M0R9R6"/>
<evidence type="ECO:0000313" key="2">
    <source>
        <dbReference type="Proteomes" id="UP000473885"/>
    </source>
</evidence>
<organism evidence="1 2">
    <name type="scientific">Clostridium niameyense</name>
    <dbReference type="NCBI Taxonomy" id="1622073"/>
    <lineage>
        <taxon>Bacteria</taxon>
        <taxon>Bacillati</taxon>
        <taxon>Bacillota</taxon>
        <taxon>Clostridia</taxon>
        <taxon>Eubacteriales</taxon>
        <taxon>Clostridiaceae</taxon>
        <taxon>Clostridium</taxon>
    </lineage>
</organism>
<evidence type="ECO:0000313" key="1">
    <source>
        <dbReference type="EMBL" id="NEZ46527.1"/>
    </source>
</evidence>
<reference evidence="1 2" key="1">
    <citation type="submission" date="2019-04" db="EMBL/GenBank/DDBJ databases">
        <title>Genome sequencing of Clostridium botulinum Groups I-IV and Clostridium butyricum.</title>
        <authorList>
            <person name="Brunt J."/>
            <person name="Van Vliet A.H.M."/>
            <person name="Stringer S.C."/>
            <person name="Carter A.T."/>
            <person name="Peck M.W."/>
        </authorList>
    </citation>
    <scope>NUCLEOTIDE SEQUENCE [LARGE SCALE GENOMIC DNA]</scope>
    <source>
        <strain evidence="1 2">IFR 18/094</strain>
    </source>
</reference>
<dbReference type="Proteomes" id="UP000473885">
    <property type="component" value="Unassembled WGS sequence"/>
</dbReference>
<comment type="caution">
    <text evidence="1">The sequence shown here is derived from an EMBL/GenBank/DDBJ whole genome shotgun (WGS) entry which is preliminary data.</text>
</comment>
<keyword evidence="2" id="KW-1185">Reference proteome</keyword>
<name>A0A6M0R9R6_9CLOT</name>
<gene>
    <name evidence="1" type="ORF">FDF74_04765</name>
</gene>
<protein>
    <submittedName>
        <fullName evidence="1">DUF2513 domain-containing protein</fullName>
    </submittedName>
</protein>
<accession>A0A6M0R9R6</accession>
<sequence length="55" mass="6325">MIRFITWDGHEFLDNIRDNDIWNKTKNTISKINGVSIPIISDIAKSILLKKLGLD</sequence>
<proteinExistence type="predicted"/>
<dbReference type="Pfam" id="PF10711">
    <property type="entry name" value="DUF2513"/>
    <property type="match status" value="1"/>
</dbReference>